<proteinExistence type="predicted"/>
<gene>
    <name evidence="3" type="ORF">LR48_Vigan03g084100</name>
</gene>
<evidence type="ECO:0000313" key="4">
    <source>
        <dbReference type="Proteomes" id="UP000053144"/>
    </source>
</evidence>
<protein>
    <recommendedName>
        <fullName evidence="2">PB1-like domain-containing protein</fullName>
    </recommendedName>
</protein>
<name>A0A0L9U506_PHAAN</name>
<dbReference type="Gramene" id="KOM37459">
    <property type="protein sequence ID" value="KOM37459"/>
    <property type="gene ID" value="LR48_Vigan03g084100"/>
</dbReference>
<evidence type="ECO:0000256" key="1">
    <source>
        <dbReference type="SAM" id="MobiDB-lite"/>
    </source>
</evidence>
<sequence length="379" mass="41549">MANSDVEIVFHHAGKFENNETFRYHYGQTTTLKIDPDRWSYFEILSILKEMGYRNVKELWYSLVRGPVLEDCMEPLLDDKGACHVVNIAMLNGQGHVYVIHKVCEPEYILELELGVEMEVGQPEVQAVGNVQPEVEATVQVEGVVEVEVEAVAGVDVLVEGEVEVEVEAVADVDVLVEGEVEVEVEAVVDVDVLVQGEVEVEVQAVADVDGVIEDYVEVEIEAVTEVHGAVEDYVQVEVQAVADVDGVIEGEVEVEAEGVAYVEPHVQVEVEGVTKVEGNGVDGQGEGDVNVDEYDVRSWTGSEEDVFTDDGDEVECDIFEASNQIELGGPRGLSESDWESESLNSVVESDNTNDDDRDGYGDFSTFSMPKSRSNINGK</sequence>
<feature type="compositionally biased region" description="Polar residues" evidence="1">
    <location>
        <begin position="342"/>
        <end position="351"/>
    </location>
</feature>
<reference evidence="4" key="1">
    <citation type="journal article" date="2015" name="Proc. Natl. Acad. Sci. U.S.A.">
        <title>Genome sequencing of adzuki bean (Vigna angularis) provides insight into high starch and low fat accumulation and domestication.</title>
        <authorList>
            <person name="Yang K."/>
            <person name="Tian Z."/>
            <person name="Chen C."/>
            <person name="Luo L."/>
            <person name="Zhao B."/>
            <person name="Wang Z."/>
            <person name="Yu L."/>
            <person name="Li Y."/>
            <person name="Sun Y."/>
            <person name="Li W."/>
            <person name="Chen Y."/>
            <person name="Li Y."/>
            <person name="Zhang Y."/>
            <person name="Ai D."/>
            <person name="Zhao J."/>
            <person name="Shang C."/>
            <person name="Ma Y."/>
            <person name="Wu B."/>
            <person name="Wang M."/>
            <person name="Gao L."/>
            <person name="Sun D."/>
            <person name="Zhang P."/>
            <person name="Guo F."/>
            <person name="Wang W."/>
            <person name="Li Y."/>
            <person name="Wang J."/>
            <person name="Varshney R.K."/>
            <person name="Wang J."/>
            <person name="Ling H.Q."/>
            <person name="Wan P."/>
        </authorList>
    </citation>
    <scope>NUCLEOTIDE SEQUENCE</scope>
    <source>
        <strain evidence="4">cv. Jingnong 6</strain>
    </source>
</reference>
<dbReference type="EMBL" id="CM003373">
    <property type="protein sequence ID" value="KOM37459.1"/>
    <property type="molecule type" value="Genomic_DNA"/>
</dbReference>
<evidence type="ECO:0000259" key="2">
    <source>
        <dbReference type="Pfam" id="PF26130"/>
    </source>
</evidence>
<dbReference type="InterPro" id="IPR058594">
    <property type="entry name" value="PB1-like_dom_pln"/>
</dbReference>
<organism evidence="3 4">
    <name type="scientific">Phaseolus angularis</name>
    <name type="common">Azuki bean</name>
    <name type="synonym">Vigna angularis</name>
    <dbReference type="NCBI Taxonomy" id="3914"/>
    <lineage>
        <taxon>Eukaryota</taxon>
        <taxon>Viridiplantae</taxon>
        <taxon>Streptophyta</taxon>
        <taxon>Embryophyta</taxon>
        <taxon>Tracheophyta</taxon>
        <taxon>Spermatophyta</taxon>
        <taxon>Magnoliopsida</taxon>
        <taxon>eudicotyledons</taxon>
        <taxon>Gunneridae</taxon>
        <taxon>Pentapetalae</taxon>
        <taxon>rosids</taxon>
        <taxon>fabids</taxon>
        <taxon>Fabales</taxon>
        <taxon>Fabaceae</taxon>
        <taxon>Papilionoideae</taxon>
        <taxon>50 kb inversion clade</taxon>
        <taxon>NPAAA clade</taxon>
        <taxon>indigoferoid/millettioid clade</taxon>
        <taxon>Phaseoleae</taxon>
        <taxon>Vigna</taxon>
    </lineage>
</organism>
<dbReference type="Pfam" id="PF26130">
    <property type="entry name" value="PB1-like"/>
    <property type="match status" value="1"/>
</dbReference>
<dbReference type="Proteomes" id="UP000053144">
    <property type="component" value="Chromosome 3"/>
</dbReference>
<feature type="compositionally biased region" description="Polar residues" evidence="1">
    <location>
        <begin position="365"/>
        <end position="379"/>
    </location>
</feature>
<evidence type="ECO:0000313" key="3">
    <source>
        <dbReference type="EMBL" id="KOM37459.1"/>
    </source>
</evidence>
<feature type="domain" description="PB1-like" evidence="2">
    <location>
        <begin position="4"/>
        <end position="101"/>
    </location>
</feature>
<feature type="region of interest" description="Disordered" evidence="1">
    <location>
        <begin position="326"/>
        <end position="379"/>
    </location>
</feature>
<dbReference type="AlphaFoldDB" id="A0A0L9U506"/>
<accession>A0A0L9U506</accession>